<evidence type="ECO:0000313" key="17">
    <source>
        <dbReference type="EMBL" id="PIS38616.1"/>
    </source>
</evidence>
<feature type="domain" description="RNase H type-2" evidence="16">
    <location>
        <begin position="107"/>
        <end position="338"/>
    </location>
</feature>
<dbReference type="GO" id="GO:0043137">
    <property type="term" value="P:DNA replication, removal of RNA primer"/>
    <property type="evidence" value="ECO:0007669"/>
    <property type="project" value="TreeGrafter"/>
</dbReference>
<evidence type="ECO:0000256" key="6">
    <source>
        <dbReference type="ARBA" id="ARBA00007383"/>
    </source>
</evidence>
<dbReference type="GO" id="GO:0046872">
    <property type="term" value="F:metal ion binding"/>
    <property type="evidence" value="ECO:0007669"/>
    <property type="project" value="UniProtKB-KW"/>
</dbReference>
<comment type="caution">
    <text evidence="13">Lacks conserved residue(s) required for the propagation of feature annotation.</text>
</comment>
<evidence type="ECO:0000256" key="12">
    <source>
        <dbReference type="ARBA" id="ARBA00023211"/>
    </source>
</evidence>
<evidence type="ECO:0000256" key="7">
    <source>
        <dbReference type="ARBA" id="ARBA00022490"/>
    </source>
</evidence>
<dbReference type="GO" id="GO:0005737">
    <property type="term" value="C:cytoplasm"/>
    <property type="evidence" value="ECO:0007669"/>
    <property type="project" value="UniProtKB-SubCell"/>
</dbReference>
<comment type="caution">
    <text evidence="17">The sequence shown here is derived from an EMBL/GenBank/DDBJ whole genome shotgun (WGS) entry which is preliminary data.</text>
</comment>
<dbReference type="PANTHER" id="PTHR10954">
    <property type="entry name" value="RIBONUCLEASE H2 SUBUNIT A"/>
    <property type="match status" value="1"/>
</dbReference>
<evidence type="ECO:0000256" key="15">
    <source>
        <dbReference type="SAM" id="Coils"/>
    </source>
</evidence>
<dbReference type="InterPro" id="IPR024567">
    <property type="entry name" value="RNase_HII/HIII_dom"/>
</dbReference>
<dbReference type="CDD" id="cd07182">
    <property type="entry name" value="RNase_HII_bacteria_HII_like"/>
    <property type="match status" value="1"/>
</dbReference>
<dbReference type="GO" id="GO:0004523">
    <property type="term" value="F:RNA-DNA hybrid ribonuclease activity"/>
    <property type="evidence" value="ECO:0007669"/>
    <property type="project" value="UniProtKB-EC"/>
</dbReference>
<keyword evidence="11 14" id="KW-0378">Hydrolase</keyword>
<comment type="subcellular location">
    <subcellularLocation>
        <location evidence="5">Cytoplasm</location>
    </subcellularLocation>
</comment>
<name>A0A2M6T0J6_9BACT</name>
<evidence type="ECO:0000256" key="10">
    <source>
        <dbReference type="ARBA" id="ARBA00022759"/>
    </source>
</evidence>
<comment type="cofactor">
    <cofactor evidence="3">
        <name>Mg(2+)</name>
        <dbReference type="ChEBI" id="CHEBI:18420"/>
    </cofactor>
</comment>
<evidence type="ECO:0000259" key="16">
    <source>
        <dbReference type="PROSITE" id="PS51975"/>
    </source>
</evidence>
<dbReference type="Proteomes" id="UP000229390">
    <property type="component" value="Unassembled WGS sequence"/>
</dbReference>
<evidence type="ECO:0000256" key="4">
    <source>
        <dbReference type="ARBA" id="ARBA00004065"/>
    </source>
</evidence>
<gene>
    <name evidence="17" type="ORF">COT34_02720</name>
</gene>
<evidence type="ECO:0000256" key="8">
    <source>
        <dbReference type="ARBA" id="ARBA00022722"/>
    </source>
</evidence>
<evidence type="ECO:0000256" key="9">
    <source>
        <dbReference type="ARBA" id="ARBA00022723"/>
    </source>
</evidence>
<dbReference type="InterPro" id="IPR022898">
    <property type="entry name" value="RNase_HII"/>
</dbReference>
<sequence>MILGDGACYTGKNRKKVCVYYTVSEKLKDDFEEILLKAGWTYHTNTEIPKDTYIGRRILKKENKVPCFEIRLRRNNKAQIKSLHKKEVFYQGKVFCLRLPKYHNFYVRRNGAGYFTGNSLAGPVVAAAAMINQISILRLRSGLMVNEVEPSKIKNQKHKLNIKTKELRIFSLGVKDSKKLTPRKREEIYQIISRSPEIEWGIGIVSEKIIDKINILEATKLAMKKAIRDLEKKLLRQKRKKTKRIEFLILDGVNRLDLVIPQKAIIKADEKVFSCAAASILAKVSRDRLMAKYDKKYPQYGFKKHKGYPSPYHLKMLKKYGPCRIHRKTFNPVKISNS</sequence>
<dbReference type="GO" id="GO:0032299">
    <property type="term" value="C:ribonuclease H2 complex"/>
    <property type="evidence" value="ECO:0007669"/>
    <property type="project" value="TreeGrafter"/>
</dbReference>
<evidence type="ECO:0000256" key="5">
    <source>
        <dbReference type="ARBA" id="ARBA00004496"/>
    </source>
</evidence>
<dbReference type="GO" id="GO:0003723">
    <property type="term" value="F:RNA binding"/>
    <property type="evidence" value="ECO:0007669"/>
    <property type="project" value="UniProtKB-UniRule"/>
</dbReference>
<dbReference type="InterPro" id="IPR012337">
    <property type="entry name" value="RNaseH-like_sf"/>
</dbReference>
<protein>
    <recommendedName>
        <fullName evidence="14">Ribonuclease</fullName>
        <ecNumber evidence="14">3.1.26.4</ecNumber>
    </recommendedName>
</protein>
<dbReference type="EC" id="3.1.26.4" evidence="14"/>
<evidence type="ECO:0000256" key="11">
    <source>
        <dbReference type="ARBA" id="ARBA00022801"/>
    </source>
</evidence>
<keyword evidence="9" id="KW-0479">Metal-binding</keyword>
<dbReference type="SUPFAM" id="SSF53098">
    <property type="entry name" value="Ribonuclease H-like"/>
    <property type="match status" value="1"/>
</dbReference>
<dbReference type="PANTHER" id="PTHR10954:SF18">
    <property type="entry name" value="RIBONUCLEASE HII"/>
    <property type="match status" value="1"/>
</dbReference>
<comment type="catalytic activity">
    <reaction evidence="1 14">
        <text>Endonucleolytic cleavage to 5'-phosphomonoester.</text>
        <dbReference type="EC" id="3.1.26.4"/>
    </reaction>
</comment>
<evidence type="ECO:0000313" key="18">
    <source>
        <dbReference type="Proteomes" id="UP000229390"/>
    </source>
</evidence>
<proteinExistence type="inferred from homology"/>
<keyword evidence="7" id="KW-0963">Cytoplasm</keyword>
<evidence type="ECO:0000256" key="2">
    <source>
        <dbReference type="ARBA" id="ARBA00001936"/>
    </source>
</evidence>
<comment type="similarity">
    <text evidence="6 14">Belongs to the RNase HII family.</text>
</comment>
<dbReference type="GO" id="GO:0006298">
    <property type="term" value="P:mismatch repair"/>
    <property type="evidence" value="ECO:0007669"/>
    <property type="project" value="TreeGrafter"/>
</dbReference>
<dbReference type="InterPro" id="IPR036397">
    <property type="entry name" value="RNaseH_sf"/>
</dbReference>
<keyword evidence="10 14" id="KW-0255">Endonuclease</keyword>
<feature type="coiled-coil region" evidence="15">
    <location>
        <begin position="213"/>
        <end position="240"/>
    </location>
</feature>
<keyword evidence="12" id="KW-0464">Manganese</keyword>
<dbReference type="AlphaFoldDB" id="A0A2M6T0J6"/>
<reference evidence="18" key="1">
    <citation type="submission" date="2017-09" db="EMBL/GenBank/DDBJ databases">
        <title>Depth-based differentiation of microbial function through sediment-hosted aquifers and enrichment of novel symbionts in the deep terrestrial subsurface.</title>
        <authorList>
            <person name="Probst A.J."/>
            <person name="Ladd B."/>
            <person name="Jarett J.K."/>
            <person name="Geller-Mcgrath D.E."/>
            <person name="Sieber C.M.K."/>
            <person name="Emerson J.B."/>
            <person name="Anantharaman K."/>
            <person name="Thomas B.C."/>
            <person name="Malmstrom R."/>
            <person name="Stieglmeier M."/>
            <person name="Klingl A."/>
            <person name="Woyke T."/>
            <person name="Ryan C.M."/>
            <person name="Banfield J.F."/>
        </authorList>
    </citation>
    <scope>NUCLEOTIDE SEQUENCE [LARGE SCALE GENOMIC DNA]</scope>
</reference>
<keyword evidence="15" id="KW-0175">Coiled coil</keyword>
<dbReference type="NCBIfam" id="NF000595">
    <property type="entry name" value="PRK00015.1-3"/>
    <property type="match status" value="1"/>
</dbReference>
<evidence type="ECO:0000256" key="14">
    <source>
        <dbReference type="RuleBase" id="RU003515"/>
    </source>
</evidence>
<dbReference type="Gene3D" id="3.30.420.10">
    <property type="entry name" value="Ribonuclease H-like superfamily/Ribonuclease H"/>
    <property type="match status" value="1"/>
</dbReference>
<accession>A0A2M6T0J6</accession>
<organism evidence="17 18">
    <name type="scientific">Candidatus Nealsonbacteria bacterium CG08_land_8_20_14_0_20_43_11</name>
    <dbReference type="NCBI Taxonomy" id="1974706"/>
    <lineage>
        <taxon>Bacteria</taxon>
        <taxon>Candidatus Nealsoniibacteriota</taxon>
    </lineage>
</organism>
<dbReference type="InterPro" id="IPR001352">
    <property type="entry name" value="RNase_HII/HIII"/>
</dbReference>
<keyword evidence="8 14" id="KW-0540">Nuclease</keyword>
<dbReference type="PROSITE" id="PS51975">
    <property type="entry name" value="RNASE_H_2"/>
    <property type="match status" value="1"/>
</dbReference>
<comment type="cofactor">
    <cofactor evidence="2">
        <name>Mn(2+)</name>
        <dbReference type="ChEBI" id="CHEBI:29035"/>
    </cofactor>
</comment>
<dbReference type="EMBL" id="PEYE01000045">
    <property type="protein sequence ID" value="PIS38616.1"/>
    <property type="molecule type" value="Genomic_DNA"/>
</dbReference>
<comment type="function">
    <text evidence="4 14">Endonuclease that specifically degrades the RNA of RNA-DNA hybrids.</text>
</comment>
<dbReference type="Pfam" id="PF01351">
    <property type="entry name" value="RNase_HII"/>
    <property type="match status" value="1"/>
</dbReference>
<evidence type="ECO:0000256" key="13">
    <source>
        <dbReference type="PROSITE-ProRule" id="PRU01319"/>
    </source>
</evidence>
<evidence type="ECO:0000256" key="1">
    <source>
        <dbReference type="ARBA" id="ARBA00000077"/>
    </source>
</evidence>
<evidence type="ECO:0000256" key="3">
    <source>
        <dbReference type="ARBA" id="ARBA00001946"/>
    </source>
</evidence>